<dbReference type="InterPro" id="IPR042229">
    <property type="entry name" value="Listeria/Bacterioides_rpt_sf"/>
</dbReference>
<dbReference type="Gene3D" id="2.60.40.1080">
    <property type="match status" value="2"/>
</dbReference>
<dbReference type="Proteomes" id="UP000647416">
    <property type="component" value="Unassembled WGS sequence"/>
</dbReference>
<dbReference type="NCBIfam" id="TIGR02543">
    <property type="entry name" value="List_Bact_rpt"/>
    <property type="match status" value="1"/>
</dbReference>
<reference evidence="4" key="1">
    <citation type="submission" date="2020-08" db="EMBL/GenBank/DDBJ databases">
        <title>Genome public.</title>
        <authorList>
            <person name="Liu C."/>
            <person name="Sun Q."/>
        </authorList>
    </citation>
    <scope>NUCLEOTIDE SEQUENCE</scope>
    <source>
        <strain evidence="4">NSJ-50</strain>
    </source>
</reference>
<dbReference type="InterPro" id="IPR043772">
    <property type="entry name" value="MBG_3"/>
</dbReference>
<organism evidence="4 5">
    <name type="scientific">Qingrenia yutianensis</name>
    <dbReference type="NCBI Taxonomy" id="2763676"/>
    <lineage>
        <taxon>Bacteria</taxon>
        <taxon>Bacillati</taxon>
        <taxon>Bacillota</taxon>
        <taxon>Clostridia</taxon>
        <taxon>Eubacteriales</taxon>
        <taxon>Oscillospiraceae</taxon>
        <taxon>Qingrenia</taxon>
    </lineage>
</organism>
<sequence>MTKPNRLISILLSVIMLVSLFPQAIFAADNPVAKIGSTEYETLEDAFEAAFGEAVTIKLLNNAVLQAGVDIYTALTIDMQGHSISAVNDDILIDIATSPGDKVVFKNGVLNVNLSVTDADTTITAPDGEDFAVNGTVYVDDESASLKISGARVGINGTFKTSSPDIDISGTIRAVDLAEEITLLGGNSSNKIVGAAEIGGTLSDVQYTPDEYGYGTYMVGDTPAKQIKIEEAGDEPAKPSPTVSPEGVKIYTGQEGTFNITFDSDEKLEAYVQKNGLDDITATLSEDQKTVTVSVSKDYVPKDPDKIDIGETFTLYVHVVGDALRQAKTEFTVVKCSHPKDKIEDDESDATTCRCTICGINMVKLSATDLSDWSWTNQYFETIDEAINAIPAFDDIARLDDGSPRYQYEVRIYEDIVLDHNLEVKDKTFYFASGDTSLHASNYKYQLSFTNGYSMIISRDTIDPKNNVCLYQFNNSIGNITLGKNGYLKSHPGPTIDKLTLADESADISGLKDPNYGEPMVKIKKLSVTAPDCTLADFLEYDDITLGYRGYSYIDSRNEYAFDYFYNETYQKYIDNVVIAEAPIQKFTVKLDEASKNAVYPDDVIINASVKSGNATYTVDLPRNLTCDWTESKQSSKNSKLTLSKVPAGTYDNIIVYAVGNDGYRIGKYVSVTVGKKSIENNNDITIKIKGKDAPYELTYAPGIQVKESDVQVFDNGVDVTSFFDITVPKTVLFPNTAYNVTVTAKADGSYSGERTVNFTLVKATPAAGRDFVVTLPSSLVYDGTPKSVTFGSAVGLKASEIGYAKKLPDGSFDLPTAEAPTEPGTYKVYVIINSTPTYNAYNDCAAEFTIEKADVKYEYSIPFEETYGYEEDKKIAGRVLHANSIAANAKAPTGQITVKYVASGISSEHNESVDLKDDGSFEFDLPNTLTANTAHNFTVYYSGNVNYEDKSDACHTVIITKSQLNSLNVSDTEHRYSPGVERKITVSTPDSKKLTNDDFDVKYYLVDENSGKLASAEPVRKTVSASRYLYVVSLNSESAKCYYLANEYTVNSTDIPDMNTYTNIGFMDIKASSDFSQKPISFAKGIVNVKSGEKFTNTLANENASTVTFHSSDTDVAEIDQNGEITAKKSGTATITATSTMEGTTPVYASCTVNVKKELAKDSFELKAETKSYDGSKYATVTATLKDEFKVDPTDVVKAEITAKFDQPNAGGRTVSYEITDISGKNADKYVLSDNADDLKGTLDGTIEKAVVTVICAKVTTRTFDGTAQTVDVSAMANGRIFDPSNYTVKYNGENTAVNVGEYTISIELTESADANYTVEPFNAVLKITNASQDIFAVENVPENVYYGDTFEISATGANGGVEYEIVNGAEFAEIIKDNGIAKVKVNGVGKVTIKATSKKDGYTDRTAIKTFEAKKRILTPTAAATNRKYNGENGVEVEISLANFANGDTVTASASGSMINSDAGNGKIVYVSGITLSDSEKYTLGTNSLQTTVDISPIEIESFTISASDKKYDGTANAQANVDKISNVIESDKGFVSIAGTAEFDGADAGENKTVTFTASGLSGAKAQNYTLGETSATASAAIEPLKVNFTVGQTTFVYDGKDKEINVSATDENGRIFKDFSVSYDAAPNEAGTYTATISIDSTNYITDHGSITVTVENATQSQLVIAGLPGTVEYGDRFKLEAFGGADNGTVSWEVTDGKASITNDGEVFVEGTGKIEITAVKTSDNYSDISSKVIFTAMPKNITFDFDCLEQTFGSTLGKVKVIPSDDRIAESNFEVTYDGSEEFPANAGKYKVEVKTLSPNYKGSARATLVIAKAQATGKIQINNKFTYGDAVSASVTDIPDNTSAKITYAGTRIYIPQEEAPKNAGNYTAIAEITGENYETLTVTKNFTIEKANLTVKAQNASRAYGDANPVFKLIYDGFINGEDESVLLYEPTATVNANASSAVGEYNITISGGYAENYKFAYDNTGVLEITGATDAKLYITGTSSAYVNDSFNLSAFYGNTKINATWKSSNTDVAEVDENGTVTAKSAGTATITATAGENYGNAEATFDITVKQSNITLVPTDTVKIYNGERQEISFEPVSGFTPVVGENVTVKYVLTADPTVTEPIKAGTYSVTYTVTDKSFVGGGTATMYITKANITVIPKNITKVYGDKPIFRLVPSMQTSLVSDDILLSLAENARFSCGGTAENAKVGQYDIVVVLGTYENENLTFTVDGTGTLDVTKAPLTVRVKDVSFEYGAEMPLLEPEFTGFKNNETKDVLGGIPEFSYNGITNVSDAKTYTEQTSVSGFTSDNYEIEYQKGNVTVTPISVTASAGTAKKSYLTILLDKAVKGLTKENFTVKAGEITTELTDVKESADGKTYTLNGSFAAGVEYTVEISYANNNYSIIGNTVKLTPSGSSGGNGGGGGSSSVSSYTVSFNTNGADKIASRTVKKNETAKEPAEPKKDGFVFDGWYSDKNLTVKYDFAEKVTKNITLYAKWTESTNDNSEKQIILTIGNKDALVFGTEKSNDVAPKIVNNRTMLPARFAAENLGALVLWDEEKELVTIKGKNLETNEDVEILITIGAENAVVNGKEVKLDSPAFVENDRTYTPIRFISEELGAKVEWIESEQKVVITVK</sequence>
<dbReference type="Pfam" id="PF07833">
    <property type="entry name" value="Cu_amine_oxidN1"/>
    <property type="match status" value="1"/>
</dbReference>
<feature type="domain" description="BIG2" evidence="3">
    <location>
        <begin position="1077"/>
        <end position="1150"/>
    </location>
</feature>
<dbReference type="InterPro" id="IPR041248">
    <property type="entry name" value="YDG"/>
</dbReference>
<evidence type="ECO:0000313" key="4">
    <source>
        <dbReference type="EMBL" id="MBC8596415.1"/>
    </source>
</evidence>
<dbReference type="Pfam" id="PF09479">
    <property type="entry name" value="Flg_new"/>
    <property type="match status" value="1"/>
</dbReference>
<evidence type="ECO:0000313" key="5">
    <source>
        <dbReference type="Proteomes" id="UP000647416"/>
    </source>
</evidence>
<dbReference type="Gene3D" id="3.30.160.710">
    <property type="match status" value="1"/>
</dbReference>
<feature type="signal peptide" evidence="2">
    <location>
        <begin position="1"/>
        <end position="27"/>
    </location>
</feature>
<dbReference type="RefSeq" id="WP_262431892.1">
    <property type="nucleotide sequence ID" value="NZ_JACRTE010000005.1"/>
</dbReference>
<dbReference type="Gene3D" id="2.60.40.4270">
    <property type="entry name" value="Listeria-Bacteroides repeat domain"/>
    <property type="match status" value="1"/>
</dbReference>
<dbReference type="Pfam" id="PF18676">
    <property type="entry name" value="MBG_2"/>
    <property type="match status" value="2"/>
</dbReference>
<dbReference type="InterPro" id="IPR036582">
    <property type="entry name" value="Mao_N_sf"/>
</dbReference>
<dbReference type="InterPro" id="IPR008964">
    <property type="entry name" value="Invasin/intimin_cell_adhesion"/>
</dbReference>
<name>A0A926ITB9_9FIRM</name>
<evidence type="ECO:0000256" key="2">
    <source>
        <dbReference type="SAM" id="SignalP"/>
    </source>
</evidence>
<comment type="subcellular location">
    <subcellularLocation>
        <location evidence="1">Cell envelope</location>
    </subcellularLocation>
</comment>
<accession>A0A926ITB9</accession>
<protein>
    <submittedName>
        <fullName evidence="4">InlB B-repeat-containing protein</fullName>
    </submittedName>
</protein>
<dbReference type="SMART" id="SM00635">
    <property type="entry name" value="BID_2"/>
    <property type="match status" value="2"/>
</dbReference>
<evidence type="ECO:0000259" key="3">
    <source>
        <dbReference type="SMART" id="SM00635"/>
    </source>
</evidence>
<dbReference type="InterPro" id="IPR013378">
    <property type="entry name" value="InlB-like_B-rpt"/>
</dbReference>
<gene>
    <name evidence="4" type="ORF">H8706_05990</name>
</gene>
<dbReference type="GO" id="GO:0030313">
    <property type="term" value="C:cell envelope"/>
    <property type="evidence" value="ECO:0007669"/>
    <property type="project" value="UniProtKB-SubCell"/>
</dbReference>
<dbReference type="Pfam" id="PF02368">
    <property type="entry name" value="Big_2"/>
    <property type="match status" value="2"/>
</dbReference>
<dbReference type="Pfam" id="PF18887">
    <property type="entry name" value="MBG_3"/>
    <property type="match status" value="3"/>
</dbReference>
<keyword evidence="2" id="KW-0732">Signal</keyword>
<feature type="domain" description="BIG2" evidence="3">
    <location>
        <begin position="1982"/>
        <end position="2055"/>
    </location>
</feature>
<dbReference type="InterPro" id="IPR012854">
    <property type="entry name" value="Cu_amine_oxidase-like_N"/>
</dbReference>
<comment type="caution">
    <text evidence="4">The sequence shown here is derived from an EMBL/GenBank/DDBJ whole genome shotgun (WGS) entry which is preliminary data.</text>
</comment>
<dbReference type="Gene3D" id="3.30.457.10">
    <property type="entry name" value="Copper amine oxidase-like, N-terminal domain"/>
    <property type="match status" value="1"/>
</dbReference>
<feature type="chain" id="PRO_5036725783" evidence="2">
    <location>
        <begin position="28"/>
        <end position="2624"/>
    </location>
</feature>
<dbReference type="InterPro" id="IPR041286">
    <property type="entry name" value="MBG_2"/>
</dbReference>
<dbReference type="EMBL" id="JACRTE010000005">
    <property type="protein sequence ID" value="MBC8596415.1"/>
    <property type="molecule type" value="Genomic_DNA"/>
</dbReference>
<evidence type="ECO:0000256" key="1">
    <source>
        <dbReference type="ARBA" id="ARBA00004196"/>
    </source>
</evidence>
<dbReference type="SUPFAM" id="SSF49373">
    <property type="entry name" value="Invasin/intimin cell-adhesion fragments"/>
    <property type="match status" value="2"/>
</dbReference>
<proteinExistence type="predicted"/>
<dbReference type="Pfam" id="PF18657">
    <property type="entry name" value="YDG"/>
    <property type="match status" value="3"/>
</dbReference>
<dbReference type="SUPFAM" id="SSF55383">
    <property type="entry name" value="Copper amine oxidase, domain N"/>
    <property type="match status" value="2"/>
</dbReference>
<keyword evidence="5" id="KW-1185">Reference proteome</keyword>
<dbReference type="InterPro" id="IPR003343">
    <property type="entry name" value="Big_2"/>
</dbReference>